<keyword evidence="8 10" id="KW-0067">ATP-binding</keyword>
<evidence type="ECO:0000256" key="10">
    <source>
        <dbReference type="HAMAP-Rule" id="MF_00165"/>
    </source>
</evidence>
<evidence type="ECO:0000256" key="2">
    <source>
        <dbReference type="ARBA" id="ARBA00012980"/>
    </source>
</evidence>
<dbReference type="InterPro" id="IPR018094">
    <property type="entry name" value="Thymidylate_kinase"/>
</dbReference>
<evidence type="ECO:0000313" key="13">
    <source>
        <dbReference type="EMBL" id="KSZ59209.1"/>
    </source>
</evidence>
<dbReference type="GO" id="GO:0004798">
    <property type="term" value="F:dTMP kinase activity"/>
    <property type="evidence" value="ECO:0007669"/>
    <property type="project" value="UniProtKB-UniRule"/>
</dbReference>
<dbReference type="CDD" id="cd01672">
    <property type="entry name" value="TMPK"/>
    <property type="match status" value="1"/>
</dbReference>
<evidence type="ECO:0000256" key="1">
    <source>
        <dbReference type="ARBA" id="ARBA00009776"/>
    </source>
</evidence>
<dbReference type="RefSeq" id="WP_060651337.1">
    <property type="nucleotide sequence ID" value="NZ_AZXY01000003.1"/>
</dbReference>
<dbReference type="Proteomes" id="UP000053060">
    <property type="component" value="Unassembled WGS sequence"/>
</dbReference>
<evidence type="ECO:0000256" key="9">
    <source>
        <dbReference type="ARBA" id="ARBA00048743"/>
    </source>
</evidence>
<keyword evidence="4 10" id="KW-0808">Transferase</keyword>
<feature type="domain" description="Thymidylate kinase-like" evidence="12">
    <location>
        <begin position="7"/>
        <end position="190"/>
    </location>
</feature>
<comment type="catalytic activity">
    <reaction evidence="9 10">
        <text>dTMP + ATP = dTDP + ADP</text>
        <dbReference type="Rhea" id="RHEA:13517"/>
        <dbReference type="ChEBI" id="CHEBI:30616"/>
        <dbReference type="ChEBI" id="CHEBI:58369"/>
        <dbReference type="ChEBI" id="CHEBI:63528"/>
        <dbReference type="ChEBI" id="CHEBI:456216"/>
        <dbReference type="EC" id="2.7.4.9"/>
    </reaction>
</comment>
<dbReference type="GO" id="GO:0006235">
    <property type="term" value="P:dTTP biosynthetic process"/>
    <property type="evidence" value="ECO:0007669"/>
    <property type="project" value="UniProtKB-UniRule"/>
</dbReference>
<dbReference type="Pfam" id="PF02223">
    <property type="entry name" value="Thymidylate_kin"/>
    <property type="match status" value="1"/>
</dbReference>
<proteinExistence type="inferred from homology"/>
<dbReference type="InterPro" id="IPR027417">
    <property type="entry name" value="P-loop_NTPase"/>
</dbReference>
<reference evidence="13 14" key="2">
    <citation type="journal article" date="2016" name="Genome Announc.">
        <title>Draft Genome Sequence of a Versatile Hydrocarbon-Degrading Bacterium, Rhodococcus pyridinivorans Strain KG-16, Collected from Oil Fields in India.</title>
        <authorList>
            <person name="Aggarwal R.K."/>
            <person name="Dawar C."/>
            <person name="Phanindranath R."/>
            <person name="Mutnuri L."/>
            <person name="Dayal A.M."/>
        </authorList>
    </citation>
    <scope>NUCLEOTIDE SEQUENCE [LARGE SCALE GENOMIC DNA]</scope>
    <source>
        <strain evidence="13 14">KG-16</strain>
    </source>
</reference>
<reference evidence="14" key="1">
    <citation type="submission" date="2015-01" db="EMBL/GenBank/DDBJ databases">
        <title>Draft genome sequence of Rhodococcus pyridinivorans strain KG-16, a hydrocarbon-degrading bacterium.</title>
        <authorList>
            <person name="Aggarwal R.K."/>
            <person name="Dawar C."/>
        </authorList>
    </citation>
    <scope>NUCLEOTIDE SEQUENCE [LARGE SCALE GENOMIC DNA]</scope>
    <source>
        <strain evidence="14">KG-16</strain>
    </source>
</reference>
<organism evidence="13 14">
    <name type="scientific">Rhodococcus pyridinivorans KG-16</name>
    <dbReference type="NCBI Taxonomy" id="1441730"/>
    <lineage>
        <taxon>Bacteria</taxon>
        <taxon>Bacillati</taxon>
        <taxon>Actinomycetota</taxon>
        <taxon>Actinomycetes</taxon>
        <taxon>Mycobacteriales</taxon>
        <taxon>Nocardiaceae</taxon>
        <taxon>Rhodococcus</taxon>
    </lineage>
</organism>
<dbReference type="GO" id="GO:0005829">
    <property type="term" value="C:cytosol"/>
    <property type="evidence" value="ECO:0007669"/>
    <property type="project" value="TreeGrafter"/>
</dbReference>
<evidence type="ECO:0000256" key="3">
    <source>
        <dbReference type="ARBA" id="ARBA00017144"/>
    </source>
</evidence>
<dbReference type="PATRIC" id="fig|1441730.3.peg.1593"/>
<dbReference type="GO" id="GO:0006227">
    <property type="term" value="P:dUDP biosynthetic process"/>
    <property type="evidence" value="ECO:0007669"/>
    <property type="project" value="TreeGrafter"/>
</dbReference>
<comment type="similarity">
    <text evidence="1 10">Belongs to the thymidylate kinase family.</text>
</comment>
<dbReference type="GO" id="GO:0005524">
    <property type="term" value="F:ATP binding"/>
    <property type="evidence" value="ECO:0007669"/>
    <property type="project" value="UniProtKB-UniRule"/>
</dbReference>
<sequence>MGDLIVVEGLDGAGKRTLSAGLVETWREAGRKVATLAFPRYGQSIHADLGAEALRGQHGDTASSVEAMALLWALDRRDAADELRKLLADNDIVLLDRYVASNAAYTAARRNQGATGPAVEWIRRLEFERFGLPVPDLQVLLRVPVALAAERARNRAATEADRDRDAYERDTDLQHRTGAVYDELAQQQWMSPWEVAGPQTSPRQLAVDISNLLHDARGVTR</sequence>
<keyword evidence="6 10" id="KW-0547">Nucleotide-binding</keyword>
<keyword evidence="5 10" id="KW-0545">Nucleotide biosynthesis</keyword>
<evidence type="ECO:0000256" key="5">
    <source>
        <dbReference type="ARBA" id="ARBA00022727"/>
    </source>
</evidence>
<comment type="caution">
    <text evidence="10">Lacks conserved residue(s) required for the propagation of feature annotation.</text>
</comment>
<evidence type="ECO:0000256" key="6">
    <source>
        <dbReference type="ARBA" id="ARBA00022741"/>
    </source>
</evidence>
<keyword evidence="7 10" id="KW-0418">Kinase</keyword>
<gene>
    <name evidence="10" type="primary">tmk</name>
    <name evidence="13" type="ORF">Z045_07595</name>
</gene>
<dbReference type="PANTHER" id="PTHR10344">
    <property type="entry name" value="THYMIDYLATE KINASE"/>
    <property type="match status" value="1"/>
</dbReference>
<evidence type="ECO:0000256" key="4">
    <source>
        <dbReference type="ARBA" id="ARBA00022679"/>
    </source>
</evidence>
<accession>A0A0V9UMI5</accession>
<comment type="function">
    <text evidence="10">Phosphorylation of dTMP to form dTDP in both de novo and salvage pathways of dTTP synthesis.</text>
</comment>
<dbReference type="PANTHER" id="PTHR10344:SF4">
    <property type="entry name" value="UMP-CMP KINASE 2, MITOCHONDRIAL"/>
    <property type="match status" value="1"/>
</dbReference>
<evidence type="ECO:0000256" key="11">
    <source>
        <dbReference type="SAM" id="MobiDB-lite"/>
    </source>
</evidence>
<dbReference type="NCBIfam" id="NF005923">
    <property type="entry name" value="PRK07933.1"/>
    <property type="match status" value="1"/>
</dbReference>
<evidence type="ECO:0000256" key="7">
    <source>
        <dbReference type="ARBA" id="ARBA00022777"/>
    </source>
</evidence>
<dbReference type="SUPFAM" id="SSF52540">
    <property type="entry name" value="P-loop containing nucleoside triphosphate hydrolases"/>
    <property type="match status" value="1"/>
</dbReference>
<name>A0A0V9UMI5_9NOCA</name>
<dbReference type="HAMAP" id="MF_00165">
    <property type="entry name" value="Thymidylate_kinase"/>
    <property type="match status" value="1"/>
</dbReference>
<evidence type="ECO:0000256" key="8">
    <source>
        <dbReference type="ARBA" id="ARBA00022840"/>
    </source>
</evidence>
<evidence type="ECO:0000259" key="12">
    <source>
        <dbReference type="Pfam" id="PF02223"/>
    </source>
</evidence>
<evidence type="ECO:0000313" key="14">
    <source>
        <dbReference type="Proteomes" id="UP000053060"/>
    </source>
</evidence>
<dbReference type="EMBL" id="AZXY01000003">
    <property type="protein sequence ID" value="KSZ59209.1"/>
    <property type="molecule type" value="Genomic_DNA"/>
</dbReference>
<feature type="region of interest" description="Disordered" evidence="11">
    <location>
        <begin position="152"/>
        <end position="172"/>
    </location>
</feature>
<dbReference type="PROSITE" id="PS01331">
    <property type="entry name" value="THYMIDYLATE_KINASE"/>
    <property type="match status" value="1"/>
</dbReference>
<comment type="caution">
    <text evidence="13">The sequence shown here is derived from an EMBL/GenBank/DDBJ whole genome shotgun (WGS) entry which is preliminary data.</text>
</comment>
<dbReference type="GO" id="GO:0006233">
    <property type="term" value="P:dTDP biosynthetic process"/>
    <property type="evidence" value="ECO:0007669"/>
    <property type="project" value="InterPro"/>
</dbReference>
<dbReference type="EC" id="2.7.4.9" evidence="2 10"/>
<protein>
    <recommendedName>
        <fullName evidence="3 10">Thymidylate kinase</fullName>
        <ecNumber evidence="2 10">2.7.4.9</ecNumber>
    </recommendedName>
    <alternativeName>
        <fullName evidence="10">dTMP kinase</fullName>
    </alternativeName>
</protein>
<dbReference type="InterPro" id="IPR039430">
    <property type="entry name" value="Thymidylate_kin-like_dom"/>
</dbReference>
<dbReference type="Gene3D" id="3.40.50.300">
    <property type="entry name" value="P-loop containing nucleotide triphosphate hydrolases"/>
    <property type="match status" value="1"/>
</dbReference>
<dbReference type="InterPro" id="IPR018095">
    <property type="entry name" value="Thymidylate_kin_CS"/>
</dbReference>
<dbReference type="AlphaFoldDB" id="A0A0V9UMI5"/>